<name>A0A494WBY5_9SPHN</name>
<organism evidence="2 3">
    <name type="scientific">Sphingobium amiense</name>
    <dbReference type="NCBI Taxonomy" id="135719"/>
    <lineage>
        <taxon>Bacteria</taxon>
        <taxon>Pseudomonadati</taxon>
        <taxon>Pseudomonadota</taxon>
        <taxon>Alphaproteobacteria</taxon>
        <taxon>Sphingomonadales</taxon>
        <taxon>Sphingomonadaceae</taxon>
        <taxon>Sphingobium</taxon>
    </lineage>
</organism>
<dbReference type="KEGG" id="sami:SAMIE_1015260"/>
<protein>
    <recommendedName>
        <fullName evidence="1">Putative exodeoxyribonuclease 8 PDDEXK-like domain-containing protein</fullName>
    </recommendedName>
</protein>
<sequence>MTELFAPPLSPDGLIVHPGAYPDVSAEDYHGREICVRPSVSSSGLKLISSKSPRHYWAASSMNPNRPERKEKAHFAIGKALHDVLLLSDRFGTHYYILPEGYNARSREFEEYRRAAEYAARKGRTVLTKTQHEMILAMADQLVNDELASALLTAGTPEMTLVAIEPETQVYLRARPDVLPTTMEIIPDIKTAADASLDVYERAATRFGYFQSAAHYLDVIEQLYGAAKRKFVLVTVEKEYPYVVTIDQLDDVDIDFARLRNRAALNRFAECVKTGEWPAYTSRQKPIRQLMMAPYERALINQAIERGELSY</sequence>
<dbReference type="Gene3D" id="3.90.320.10">
    <property type="match status" value="1"/>
</dbReference>
<keyword evidence="3" id="KW-1185">Reference proteome</keyword>
<proteinExistence type="predicted"/>
<dbReference type="Pfam" id="PF12684">
    <property type="entry name" value="DUF3799"/>
    <property type="match status" value="1"/>
</dbReference>
<evidence type="ECO:0000313" key="3">
    <source>
        <dbReference type="Proteomes" id="UP000279959"/>
    </source>
</evidence>
<feature type="domain" description="Putative exodeoxyribonuclease 8 PDDEXK-like" evidence="1">
    <location>
        <begin position="41"/>
        <end position="281"/>
    </location>
</feature>
<dbReference type="Proteomes" id="UP000279959">
    <property type="component" value="Chromosome"/>
</dbReference>
<dbReference type="InterPro" id="IPR011604">
    <property type="entry name" value="PDDEXK-like_dom_sf"/>
</dbReference>
<dbReference type="EMBL" id="AP018664">
    <property type="protein sequence ID" value="BBD98025.1"/>
    <property type="molecule type" value="Genomic_DNA"/>
</dbReference>
<dbReference type="AlphaFoldDB" id="A0A494WBY5"/>
<dbReference type="RefSeq" id="WP_066697564.1">
    <property type="nucleotide sequence ID" value="NZ_AP018664.1"/>
</dbReference>
<accession>A0A494WBY5</accession>
<dbReference type="InterPro" id="IPR024432">
    <property type="entry name" value="Put_RecE_PDDEXK-like_dom"/>
</dbReference>
<gene>
    <name evidence="2" type="ORF">SAMIE_1015260</name>
</gene>
<reference evidence="2 3" key="1">
    <citation type="submission" date="2018-05" db="EMBL/GenBank/DDBJ databases">
        <title>Complete Genome Sequence of the Nonylphenol-Degrading Bacterium Sphingobium amiense DSM 16289T.</title>
        <authorList>
            <person name="Ootsuka M."/>
            <person name="Nishizawa T."/>
            <person name="Ohta H."/>
        </authorList>
    </citation>
    <scope>NUCLEOTIDE SEQUENCE [LARGE SCALE GENOMIC DNA]</scope>
    <source>
        <strain evidence="2 3">DSM 16289</strain>
    </source>
</reference>
<evidence type="ECO:0000313" key="2">
    <source>
        <dbReference type="EMBL" id="BBD98025.1"/>
    </source>
</evidence>
<evidence type="ECO:0000259" key="1">
    <source>
        <dbReference type="Pfam" id="PF12684"/>
    </source>
</evidence>